<gene>
    <name evidence="1" type="ORF">Gogos_015769</name>
</gene>
<dbReference type="Proteomes" id="UP000593579">
    <property type="component" value="Unassembled WGS sequence"/>
</dbReference>
<comment type="caution">
    <text evidence="1">The sequence shown here is derived from an EMBL/GenBank/DDBJ whole genome shotgun (WGS) entry which is preliminary data.</text>
</comment>
<protein>
    <submittedName>
        <fullName evidence="1">Uncharacterized protein</fullName>
    </submittedName>
</protein>
<sequence>MEALTSFFTDNLIAALPRHKE</sequence>
<organism evidence="1 2">
    <name type="scientific">Gossypium gossypioides</name>
    <name type="common">Mexican cotton</name>
    <name type="synonym">Selera gossypioides</name>
    <dbReference type="NCBI Taxonomy" id="34282"/>
    <lineage>
        <taxon>Eukaryota</taxon>
        <taxon>Viridiplantae</taxon>
        <taxon>Streptophyta</taxon>
        <taxon>Embryophyta</taxon>
        <taxon>Tracheophyta</taxon>
        <taxon>Spermatophyta</taxon>
        <taxon>Magnoliopsida</taxon>
        <taxon>eudicotyledons</taxon>
        <taxon>Gunneridae</taxon>
        <taxon>Pentapetalae</taxon>
        <taxon>rosids</taxon>
        <taxon>malvids</taxon>
        <taxon>Malvales</taxon>
        <taxon>Malvaceae</taxon>
        <taxon>Malvoideae</taxon>
        <taxon>Gossypium</taxon>
    </lineage>
</organism>
<keyword evidence="2" id="KW-1185">Reference proteome</keyword>
<dbReference type="EMBL" id="JABEZY010000007">
    <property type="protein sequence ID" value="MBA0742748.1"/>
    <property type="molecule type" value="Genomic_DNA"/>
</dbReference>
<dbReference type="AlphaFoldDB" id="A0A7J9C2Y6"/>
<name>A0A7J9C2Y6_GOSGO</name>
<evidence type="ECO:0000313" key="1">
    <source>
        <dbReference type="EMBL" id="MBA0742748.1"/>
    </source>
</evidence>
<proteinExistence type="predicted"/>
<accession>A0A7J9C2Y6</accession>
<reference evidence="1 2" key="1">
    <citation type="journal article" date="2019" name="Genome Biol. Evol.">
        <title>Insights into the evolution of the New World diploid cottons (Gossypium, subgenus Houzingenia) based on genome sequencing.</title>
        <authorList>
            <person name="Grover C.E."/>
            <person name="Arick M.A. 2nd"/>
            <person name="Thrash A."/>
            <person name="Conover J.L."/>
            <person name="Sanders W.S."/>
            <person name="Peterson D.G."/>
            <person name="Frelichowski J.E."/>
            <person name="Scheffler J.A."/>
            <person name="Scheffler B.E."/>
            <person name="Wendel J.F."/>
        </authorList>
    </citation>
    <scope>NUCLEOTIDE SEQUENCE [LARGE SCALE GENOMIC DNA]</scope>
    <source>
        <strain evidence="1">5</strain>
        <tissue evidence="1">Leaf</tissue>
    </source>
</reference>
<evidence type="ECO:0000313" key="2">
    <source>
        <dbReference type="Proteomes" id="UP000593579"/>
    </source>
</evidence>